<accession>A0A4Z1NME6</accession>
<dbReference type="GO" id="GO:0000495">
    <property type="term" value="P:box H/ACA sno(s)RNA 3'-end processing"/>
    <property type="evidence" value="ECO:0007669"/>
    <property type="project" value="TreeGrafter"/>
</dbReference>
<dbReference type="STRING" id="86259.A0A4Z1NME6"/>
<dbReference type="GO" id="GO:0031120">
    <property type="term" value="P:snRNA pseudouridine synthesis"/>
    <property type="evidence" value="ECO:0007669"/>
    <property type="project" value="TreeGrafter"/>
</dbReference>
<name>A0A4Z1NME6_9PEZI</name>
<dbReference type="GO" id="GO:0016301">
    <property type="term" value="F:kinase activity"/>
    <property type="evidence" value="ECO:0007669"/>
    <property type="project" value="UniProtKB-KW"/>
</dbReference>
<dbReference type="GO" id="GO:0003723">
    <property type="term" value="F:RNA binding"/>
    <property type="evidence" value="ECO:0007669"/>
    <property type="project" value="InterPro"/>
</dbReference>
<dbReference type="PROSITE" id="PS50890">
    <property type="entry name" value="PUA"/>
    <property type="match status" value="1"/>
</dbReference>
<dbReference type="EMBL" id="SNSC02000021">
    <property type="protein sequence ID" value="TID15264.1"/>
    <property type="molecule type" value="Genomic_DNA"/>
</dbReference>
<dbReference type="GO" id="GO:0031118">
    <property type="term" value="P:rRNA pseudouridine synthesis"/>
    <property type="evidence" value="ECO:0007669"/>
    <property type="project" value="TreeGrafter"/>
</dbReference>
<dbReference type="GO" id="GO:0009982">
    <property type="term" value="F:pseudouridine synthase activity"/>
    <property type="evidence" value="ECO:0007669"/>
    <property type="project" value="TreeGrafter"/>
</dbReference>
<protein>
    <submittedName>
        <fullName evidence="2">Serine/threonine-protein kinase</fullName>
    </submittedName>
</protein>
<dbReference type="PANTHER" id="PTHR23127:SF0">
    <property type="entry name" value="H_ACA RIBONUCLEOPROTEIN COMPLEX SUBUNIT DKC1"/>
    <property type="match status" value="1"/>
</dbReference>
<dbReference type="Proteomes" id="UP000298493">
    <property type="component" value="Unassembled WGS sequence"/>
</dbReference>
<comment type="caution">
    <text evidence="2">The sequence shown here is derived from an EMBL/GenBank/DDBJ whole genome shotgun (WGS) entry which is preliminary data.</text>
</comment>
<evidence type="ECO:0000256" key="1">
    <source>
        <dbReference type="SAM" id="MobiDB-lite"/>
    </source>
</evidence>
<organism evidence="2 3">
    <name type="scientific">Venturia nashicola</name>
    <dbReference type="NCBI Taxonomy" id="86259"/>
    <lineage>
        <taxon>Eukaryota</taxon>
        <taxon>Fungi</taxon>
        <taxon>Dikarya</taxon>
        <taxon>Ascomycota</taxon>
        <taxon>Pezizomycotina</taxon>
        <taxon>Dothideomycetes</taxon>
        <taxon>Pleosporomycetidae</taxon>
        <taxon>Venturiales</taxon>
        <taxon>Venturiaceae</taxon>
        <taxon>Venturia</taxon>
    </lineage>
</organism>
<dbReference type="OrthoDB" id="10250002at2759"/>
<reference evidence="2 3" key="1">
    <citation type="submission" date="2019-04" db="EMBL/GenBank/DDBJ databases">
        <title>High contiguity whole genome sequence and gene annotation resource for two Venturia nashicola isolates.</title>
        <authorList>
            <person name="Prokchorchik M."/>
            <person name="Won K."/>
            <person name="Lee Y."/>
            <person name="Choi E.D."/>
            <person name="Segonzac C."/>
            <person name="Sohn K.H."/>
        </authorList>
    </citation>
    <scope>NUCLEOTIDE SEQUENCE [LARGE SCALE GENOMIC DNA]</scope>
    <source>
        <strain evidence="2 3">PRI2</strain>
    </source>
</reference>
<evidence type="ECO:0000313" key="2">
    <source>
        <dbReference type="EMBL" id="TID15264.1"/>
    </source>
</evidence>
<dbReference type="AlphaFoldDB" id="A0A4Z1NME6"/>
<keyword evidence="3" id="KW-1185">Reference proteome</keyword>
<evidence type="ECO:0000313" key="3">
    <source>
        <dbReference type="Proteomes" id="UP000298493"/>
    </source>
</evidence>
<keyword evidence="2" id="KW-0808">Transferase</keyword>
<dbReference type="InterPro" id="IPR004802">
    <property type="entry name" value="tRNA_PsdUridine_synth_B_fam"/>
</dbReference>
<sequence>MVGNTTGTSSADSIVLKVATCSAPRQGDQQKTPQIDARWTQDPPSDLPSTFDVITGAEFTLKRSFDAQWTQDNTRDENYHHTVIKPLESLLTTYKRIIVKDSSVNTITYGAKVMVPGIL</sequence>
<dbReference type="Gene3D" id="3.30.2350.10">
    <property type="entry name" value="Pseudouridine synthase"/>
    <property type="match status" value="1"/>
</dbReference>
<feature type="region of interest" description="Disordered" evidence="1">
    <location>
        <begin position="22"/>
        <end position="47"/>
    </location>
</feature>
<dbReference type="GO" id="GO:0031429">
    <property type="term" value="C:box H/ACA snoRNP complex"/>
    <property type="evidence" value="ECO:0007669"/>
    <property type="project" value="TreeGrafter"/>
</dbReference>
<proteinExistence type="predicted"/>
<dbReference type="Gene3D" id="2.30.130.10">
    <property type="entry name" value="PUA domain"/>
    <property type="match status" value="1"/>
</dbReference>
<dbReference type="InterPro" id="IPR036974">
    <property type="entry name" value="PUA_sf"/>
</dbReference>
<keyword evidence="2" id="KW-0418">Kinase</keyword>
<gene>
    <name evidence="2" type="ORF">E6O75_ATG08517</name>
</gene>
<dbReference type="GO" id="GO:1990481">
    <property type="term" value="P:mRNA pseudouridine synthesis"/>
    <property type="evidence" value="ECO:0007669"/>
    <property type="project" value="TreeGrafter"/>
</dbReference>
<dbReference type="PANTHER" id="PTHR23127">
    <property type="entry name" value="CENTROMERE/MICROTUBULE BINDING PROTEIN CBF5"/>
    <property type="match status" value="1"/>
</dbReference>